<gene>
    <name evidence="1" type="ORF">WQO_33565</name>
</gene>
<name>A0A0U3DBI3_STRGL</name>
<dbReference type="AlphaFoldDB" id="A0A0U3DBI3"/>
<dbReference type="EMBL" id="CP013738">
    <property type="protein sequence ID" value="ALU97844.1"/>
    <property type="molecule type" value="Genomic_DNA"/>
</dbReference>
<dbReference type="KEGG" id="sgb:WQO_33565"/>
<protein>
    <submittedName>
        <fullName evidence="1">Uncharacterized protein</fullName>
    </submittedName>
</protein>
<sequence>MLLNDLSSSVDLRPVRYQFATVRGDSYDDNWLVIEGTVATPEGKWSFADPCLLTDEARQVSAWLRAVAAGTVDVTEPDAEGELSPDTWFIEPVVAFSLVHRIESGTAVIRVHLSLEAAPPWQQGDDGADIYQYVVEVRVDTATLLHAADEWDRSLASLPSR</sequence>
<dbReference type="Pfam" id="PF24716">
    <property type="entry name" value="WapI"/>
    <property type="match status" value="1"/>
</dbReference>
<dbReference type="GeneID" id="27787373"/>
<reference evidence="1 2" key="1">
    <citation type="journal article" date="2012" name="J. Bacteriol.">
        <title>Draft genome sequence of Streptomyces globisporus C-1027, which produces an antitumor antibiotic consisting of a nine-membered enediyne with a chromoprotein.</title>
        <authorList>
            <person name="Wang L."/>
            <person name="Wang S."/>
            <person name="He Q."/>
            <person name="Yu T."/>
            <person name="Li Q."/>
            <person name="Hong B."/>
        </authorList>
    </citation>
    <scope>NUCLEOTIDE SEQUENCE [LARGE SCALE GENOMIC DNA]</scope>
    <source>
        <strain evidence="1 2">C-1027</strain>
    </source>
</reference>
<accession>A0A0U3DBI3</accession>
<dbReference type="Proteomes" id="UP000064183">
    <property type="component" value="Chromosome"/>
</dbReference>
<dbReference type="STRING" id="1172567.WQO_33565"/>
<evidence type="ECO:0000313" key="1">
    <source>
        <dbReference type="EMBL" id="ALU97844.1"/>
    </source>
</evidence>
<dbReference type="RefSeq" id="WP_010062559.1">
    <property type="nucleotide sequence ID" value="NZ_CP013738.1"/>
</dbReference>
<dbReference type="InterPro" id="IPR056510">
    <property type="entry name" value="WapI"/>
</dbReference>
<organism evidence="1 2">
    <name type="scientific">Streptomyces globisporus C-1027</name>
    <dbReference type="NCBI Taxonomy" id="1172567"/>
    <lineage>
        <taxon>Bacteria</taxon>
        <taxon>Bacillati</taxon>
        <taxon>Actinomycetota</taxon>
        <taxon>Actinomycetes</taxon>
        <taxon>Kitasatosporales</taxon>
        <taxon>Streptomycetaceae</taxon>
        <taxon>Streptomyces</taxon>
    </lineage>
</organism>
<proteinExistence type="predicted"/>
<evidence type="ECO:0000313" key="2">
    <source>
        <dbReference type="Proteomes" id="UP000064183"/>
    </source>
</evidence>